<dbReference type="FunFam" id="2.30.30.190:FF:000009">
    <property type="entry name" value="Kinesin family member 13B"/>
    <property type="match status" value="1"/>
</dbReference>
<feature type="binding site" evidence="10">
    <location>
        <begin position="86"/>
        <end position="93"/>
    </location>
    <ligand>
        <name>ATP</name>
        <dbReference type="ChEBI" id="CHEBI:30616"/>
    </ligand>
</feature>
<keyword evidence="4" id="KW-0493">Microtubule</keyword>
<feature type="compositionally biased region" description="Polar residues" evidence="11">
    <location>
        <begin position="544"/>
        <end position="553"/>
    </location>
</feature>
<dbReference type="EMBL" id="ADFV01074333">
    <property type="status" value="NOT_ANNOTATED_CDS"/>
    <property type="molecule type" value="Genomic_DNA"/>
</dbReference>
<dbReference type="Gene3D" id="3.40.850.10">
    <property type="entry name" value="Kinesin motor domain"/>
    <property type="match status" value="1"/>
</dbReference>
<dbReference type="FunFam" id="2.60.200.20:FF:000002">
    <property type="entry name" value="Kinesin family member 13A"/>
    <property type="match status" value="1"/>
</dbReference>
<dbReference type="EMBL" id="ADFV01074327">
    <property type="status" value="NOT_ANNOTATED_CDS"/>
    <property type="molecule type" value="Genomic_DNA"/>
</dbReference>
<keyword evidence="2" id="KW-0963">Cytoplasm</keyword>
<evidence type="ECO:0000256" key="7">
    <source>
        <dbReference type="ARBA" id="ARBA00023054"/>
    </source>
</evidence>
<dbReference type="InterPro" id="IPR022140">
    <property type="entry name" value="Kinesin-like_KIF1-typ"/>
</dbReference>
<evidence type="ECO:0000256" key="10">
    <source>
        <dbReference type="PROSITE-ProRule" id="PRU00283"/>
    </source>
</evidence>
<organism evidence="14 15">
    <name type="scientific">Nomascus leucogenys</name>
    <name type="common">Northern white-cheeked gibbon</name>
    <name type="synonym">Hylobates leucogenys</name>
    <dbReference type="NCBI Taxonomy" id="61853"/>
    <lineage>
        <taxon>Eukaryota</taxon>
        <taxon>Metazoa</taxon>
        <taxon>Chordata</taxon>
        <taxon>Craniata</taxon>
        <taxon>Vertebrata</taxon>
        <taxon>Euteleostomi</taxon>
        <taxon>Mammalia</taxon>
        <taxon>Eutheria</taxon>
        <taxon>Euarchontoglires</taxon>
        <taxon>Primates</taxon>
        <taxon>Haplorrhini</taxon>
        <taxon>Catarrhini</taxon>
        <taxon>Hylobatidae</taxon>
        <taxon>Nomascus</taxon>
    </lineage>
</organism>
<evidence type="ECO:0000256" key="9">
    <source>
        <dbReference type="ARBA" id="ARBA00023212"/>
    </source>
</evidence>
<evidence type="ECO:0000313" key="14">
    <source>
        <dbReference type="Ensembl" id="ENSNLEP00000020305.2"/>
    </source>
</evidence>
<dbReference type="GO" id="GO:0071889">
    <property type="term" value="F:14-3-3 protein binding"/>
    <property type="evidence" value="ECO:0007669"/>
    <property type="project" value="Ensembl"/>
</dbReference>
<dbReference type="InterPro" id="IPR036961">
    <property type="entry name" value="Kinesin_motor_dom_sf"/>
</dbReference>
<dbReference type="GO" id="GO:0030424">
    <property type="term" value="C:axon"/>
    <property type="evidence" value="ECO:0007669"/>
    <property type="project" value="Ensembl"/>
</dbReference>
<dbReference type="CDD" id="cd01365">
    <property type="entry name" value="KISc_KIF1A_KIF1B"/>
    <property type="match status" value="1"/>
</dbReference>
<dbReference type="PROSITE" id="PS00845">
    <property type="entry name" value="CAP_GLY_1"/>
    <property type="match status" value="1"/>
</dbReference>
<dbReference type="EMBL" id="ADFV01074330">
    <property type="status" value="NOT_ANNOTATED_CDS"/>
    <property type="molecule type" value="Genomic_DNA"/>
</dbReference>
<dbReference type="GO" id="GO:0007018">
    <property type="term" value="P:microtubule-based movement"/>
    <property type="evidence" value="ECO:0007669"/>
    <property type="project" value="InterPro"/>
</dbReference>
<dbReference type="SMART" id="SM00129">
    <property type="entry name" value="KISc"/>
    <property type="match status" value="1"/>
</dbReference>
<dbReference type="InterPro" id="IPR019821">
    <property type="entry name" value="Kinesin_motor_CS"/>
</dbReference>
<dbReference type="GO" id="GO:0045184">
    <property type="term" value="P:establishment of protein localization"/>
    <property type="evidence" value="ECO:0007669"/>
    <property type="project" value="UniProtKB-ARBA"/>
</dbReference>
<evidence type="ECO:0000256" key="4">
    <source>
        <dbReference type="ARBA" id="ARBA00022701"/>
    </source>
</evidence>
<evidence type="ECO:0000256" key="2">
    <source>
        <dbReference type="ARBA" id="ARBA00022490"/>
    </source>
</evidence>
<dbReference type="Gene3D" id="2.30.30.190">
    <property type="entry name" value="CAP Gly-rich-like domain"/>
    <property type="match status" value="1"/>
</dbReference>
<dbReference type="GO" id="GO:0019901">
    <property type="term" value="F:protein kinase binding"/>
    <property type="evidence" value="ECO:0007669"/>
    <property type="project" value="Ensembl"/>
</dbReference>
<name>G1S467_NOMLE</name>
<dbReference type="Gene3D" id="2.60.200.20">
    <property type="match status" value="1"/>
</dbReference>
<dbReference type="InterPro" id="IPR001752">
    <property type="entry name" value="Kinesin_motor_dom"/>
</dbReference>
<proteinExistence type="inferred from homology"/>
<evidence type="ECO:0000313" key="15">
    <source>
        <dbReference type="Proteomes" id="UP000001073"/>
    </source>
</evidence>
<dbReference type="Pfam" id="PF00498">
    <property type="entry name" value="FHA"/>
    <property type="match status" value="1"/>
</dbReference>
<dbReference type="Pfam" id="PF00225">
    <property type="entry name" value="Kinesin"/>
    <property type="match status" value="1"/>
</dbReference>
<dbReference type="InterPro" id="IPR022164">
    <property type="entry name" value="Kinesin-like"/>
</dbReference>
<dbReference type="Gene3D" id="6.10.250.2520">
    <property type="match status" value="1"/>
</dbReference>
<dbReference type="PROSITE" id="PS50067">
    <property type="entry name" value="KINESIN_MOTOR_2"/>
    <property type="match status" value="1"/>
</dbReference>
<dbReference type="SUPFAM" id="SSF74924">
    <property type="entry name" value="Cap-Gly domain"/>
    <property type="match status" value="1"/>
</dbReference>
<dbReference type="EMBL" id="ADFV01074332">
    <property type="status" value="NOT_ANNOTATED_CDS"/>
    <property type="molecule type" value="Genomic_DNA"/>
</dbReference>
<dbReference type="SMART" id="SM01052">
    <property type="entry name" value="CAP_GLY"/>
    <property type="match status" value="1"/>
</dbReference>
<feature type="domain" description="Kinesin motor" evidence="12">
    <location>
        <begin position="1"/>
        <end position="336"/>
    </location>
</feature>
<reference evidence="14" key="2">
    <citation type="submission" date="2025-08" db="UniProtKB">
        <authorList>
            <consortium name="Ensembl"/>
        </authorList>
    </citation>
    <scope>IDENTIFICATION</scope>
</reference>
<feature type="compositionally biased region" description="Pro residues" evidence="11">
    <location>
        <begin position="1561"/>
        <end position="1576"/>
    </location>
</feature>
<evidence type="ECO:0000259" key="12">
    <source>
        <dbReference type="PROSITE" id="PS50067"/>
    </source>
</evidence>
<evidence type="ECO:0000256" key="8">
    <source>
        <dbReference type="ARBA" id="ARBA00023175"/>
    </source>
</evidence>
<dbReference type="GO" id="GO:0005874">
    <property type="term" value="C:microtubule"/>
    <property type="evidence" value="ECO:0007669"/>
    <property type="project" value="UniProtKB-KW"/>
</dbReference>
<dbReference type="GO" id="GO:0005737">
    <property type="term" value="C:cytoplasm"/>
    <property type="evidence" value="ECO:0007669"/>
    <property type="project" value="Ensembl"/>
</dbReference>
<dbReference type="FunFam" id="3.40.850.10:FF:000010">
    <property type="entry name" value="Kinesin family member 13A"/>
    <property type="match status" value="1"/>
</dbReference>
<dbReference type="EMBL" id="ADFV01074325">
    <property type="status" value="NOT_ANNOTATED_CDS"/>
    <property type="molecule type" value="Genomic_DNA"/>
</dbReference>
<dbReference type="SUPFAM" id="SSF49879">
    <property type="entry name" value="SMAD/FHA domain"/>
    <property type="match status" value="1"/>
</dbReference>
<keyword evidence="3" id="KW-0597">Phosphoprotein</keyword>
<dbReference type="PANTHER" id="PTHR47117">
    <property type="entry name" value="STAR-RELATED LIPID TRANSFER PROTEIN 9"/>
    <property type="match status" value="1"/>
</dbReference>
<sequence>GNEEVKLHIDLHTKCVVDVDANKVILNPVNTNLSKGDVFAYDHCFWSMDESVKEKYAGQDIVFKCLGENILQNAFDGYNACIFAYGQTGSGKSYTMMGTADQPGLIPRLCSGLFERTQKEENEEQSFKVEVSYMEIYNEKVRDLLDPKGSRQTLKVREHSVLGPYVDGLSKLAVTSYKDIESLMSEGNKSRTVAATNMNEESSRSHAVFKITLTHTLYDVKSGTSGEKVGKLSLVDLAGSERATKTGAAGDRLKEGSNINKSLTTLGLVISALADQSAGKNKNKFVPYRDSVLTWLLKDSLGGNSKTAMVATVSPAADNYDETLSTLRYADRAKHIVNHAVVNEDPNARIIRDLREEVEKLREQLTKAEAMKSPELKDRLEESEKLIQEMTVTWEEKLRKTEEIAQERQKQLESLGISLQSSGIKVGDDKCFLVNLNADPALNELLVYYLKEHTLIGSANSQDIQLCGMGILPEHCIIDITSEGQVMLTPQKNTRTFVNGSSVSSPIQLHHGDRILWGNNHFFRLNLPKKKKKAEREDEDQDPSMKNENSSEQLDVDGDSSSEVSSEINFNYEYAQMEVTMKALGSNDPMQSILNSLEQQHEEEKRSALERQRLMYEHELEQLRRRLSPEKQNCRSMDRFSFHSPSAQQRLRQWAEEREATLNNSLMRLREQIVKANLLVREANYIAEELDKRTEYKVTLQIPASSLDANRKRGSLLSEPAIQVRRKGKGKQIWSLEKLDNRLLDMRDLYQEWKECEEDNPVIRSYFKRADPFYDEQENHSLIGVANVFLESLFYDVKLQYAVPIINQKGEVAGRLHVEVMRISGDVGERIAGGDEVAEVSFEKETQENKLVCMVKILQATGLPQHLSHFVFCKYSFWDQQEPVIVAPEVDTSSSSVSKEPHCMVVFDHCNEFSVNITEDFIEHLSEGALAIEVYGHKINDPRKNPALWDLGIIQAKTRSLRDRWSEVTRKLEFWVQILEQNENGEYCPVEVISAKDVPTGGIFQLRQGQSRRVHVEVKSVQESGTLPLMEECILSVGIGCVKVRPLRAPRTHETFHEEEEDMDSYQDRDLERLRRKWLNALTKRQEYLDQQLQKLVSKRDKTEDDADREAQLLEMRLTLTEERNAVMVPSAGSGIPGAPAEWTPVPGMETHIPVIFLDLNADDFSSQDNLDDPEAGGWDATLTGEEEEEFFELQIVKQHDGEAKAEASWDSAVHNCPQLSKGTPADERLFLIVRVTVQLSHPADMQLVLRKRICVNVHGRQGFAQSLLKKMSHRSSIPGCGVTFEIVSNIPEDAQGVEEREALARMAANVENPASADSEAYIEKYLRSVLAVENLLTLDRLRQEVAVKEQLTGKGKLSRRSISSPNVNRVSVWNQALCCAWDFSPLLFSWVTLLHPSNPISETLPLPGLMSGPLVSTPLGLLAVKYLSGVSYLPITTPVPRIMVQSAGPDIRVTRMEEAQPEMGPDVLVQTMGAPALKICDKPTKVPSPPPVIAVTAVTPAPEAQDGPPSPLSEASSGYFSHSVSTATLSDTLGPGLDAAAPPGSMPTAPEAELEAPISHLPPPTAVPAEEPPGPQQLVSPSQERPDLEAPAPGSPFRVRRVRASELRSFSRMLAGDPGCFPGAEGDAPAAGARGQALASDSEEADEVPEWLREGEFVTVGAHKTGVVRYVGPADFQEGTWVGVELDLPSGKNDGSIGGKQYFRCNPGYGLLVRPSRVRRATGPVRRRSTGLRLGAPEARRSATLSGSATNLASLTAALAKADRSHKNPENRKSWAS</sequence>
<feature type="region of interest" description="Disordered" evidence="11">
    <location>
        <begin position="529"/>
        <end position="565"/>
    </location>
</feature>
<dbReference type="EMBL" id="ADFV01074326">
    <property type="status" value="NOT_ANNOTATED_CDS"/>
    <property type="molecule type" value="Genomic_DNA"/>
</dbReference>
<keyword evidence="8 10" id="KW-0505">Motor protein</keyword>
<dbReference type="PROSITE" id="PS00411">
    <property type="entry name" value="KINESIN_MOTOR_1"/>
    <property type="match status" value="1"/>
</dbReference>
<accession>G1S467</accession>
<keyword evidence="15" id="KW-1185">Reference proteome</keyword>
<keyword evidence="5 10" id="KW-0547">Nucleotide-binding</keyword>
<dbReference type="EMBL" id="ADFV01074329">
    <property type="status" value="NOT_ANNOTATED_CDS"/>
    <property type="molecule type" value="Genomic_DNA"/>
</dbReference>
<dbReference type="CDD" id="cd22730">
    <property type="entry name" value="FHA_KIF13B"/>
    <property type="match status" value="1"/>
</dbReference>
<evidence type="ECO:0000256" key="1">
    <source>
        <dbReference type="ARBA" id="ARBA00004245"/>
    </source>
</evidence>
<dbReference type="GeneTree" id="ENSGT00940000155500"/>
<dbReference type="InParanoid" id="G1S467"/>
<evidence type="ECO:0000256" key="11">
    <source>
        <dbReference type="SAM" id="MobiDB-lite"/>
    </source>
</evidence>
<reference evidence="14 15" key="1">
    <citation type="submission" date="2012-10" db="EMBL/GenBank/DDBJ databases">
        <authorList>
            <consortium name="Gibbon Genome Sequencing Consortium"/>
        </authorList>
    </citation>
    <scope>NUCLEOTIDE SEQUENCE [LARGE SCALE GENOMIC DNA]</scope>
</reference>
<dbReference type="EMBL" id="ADFV01074324">
    <property type="status" value="NOT_ANNOTATED_CDS"/>
    <property type="molecule type" value="Genomic_DNA"/>
</dbReference>
<comment type="subcellular location">
    <subcellularLocation>
        <location evidence="1">Cytoplasm</location>
        <location evidence="1">Cytoskeleton</location>
    </subcellularLocation>
</comment>
<dbReference type="GO" id="GO:0005524">
    <property type="term" value="F:ATP binding"/>
    <property type="evidence" value="ECO:0007669"/>
    <property type="project" value="UniProtKB-UniRule"/>
</dbReference>
<dbReference type="Ensembl" id="ENSNLET00000021320.3">
    <property type="protein sequence ID" value="ENSNLEP00000020305.2"/>
    <property type="gene ID" value="ENSNLEG00000016716.3"/>
</dbReference>
<keyword evidence="6 10" id="KW-0067">ATP-binding</keyword>
<dbReference type="HOGENOM" id="CLU_001485_29_2_1"/>
<dbReference type="Proteomes" id="UP000001073">
    <property type="component" value="Chromosome 8"/>
</dbReference>
<comment type="similarity">
    <text evidence="10">Belongs to the TRAFAC class myosin-kinesin ATPase superfamily. Kinesin family.</text>
</comment>
<evidence type="ECO:0000256" key="5">
    <source>
        <dbReference type="ARBA" id="ARBA00022741"/>
    </source>
</evidence>
<dbReference type="Pfam" id="PF12473">
    <property type="entry name" value="DUF3694"/>
    <property type="match status" value="2"/>
</dbReference>
<dbReference type="GO" id="GO:0050770">
    <property type="term" value="P:regulation of axonogenesis"/>
    <property type="evidence" value="ECO:0007669"/>
    <property type="project" value="Ensembl"/>
</dbReference>
<dbReference type="InterPro" id="IPR000938">
    <property type="entry name" value="CAP-Gly_domain"/>
</dbReference>
<dbReference type="GO" id="GO:0003777">
    <property type="term" value="F:microtubule motor activity"/>
    <property type="evidence" value="ECO:0007669"/>
    <property type="project" value="InterPro"/>
</dbReference>
<dbReference type="InterPro" id="IPR036859">
    <property type="entry name" value="CAP-Gly_dom_sf"/>
</dbReference>
<dbReference type="InterPro" id="IPR008984">
    <property type="entry name" value="SMAD_FHA_dom_sf"/>
</dbReference>
<dbReference type="Pfam" id="PF12423">
    <property type="entry name" value="KIF1B"/>
    <property type="match status" value="1"/>
</dbReference>
<dbReference type="SUPFAM" id="SSF52540">
    <property type="entry name" value="P-loop containing nucleoside triphosphate hydrolases"/>
    <property type="match status" value="1"/>
</dbReference>
<dbReference type="Pfam" id="PF16183">
    <property type="entry name" value="Kinesin_assoc"/>
    <property type="match status" value="1"/>
</dbReference>
<feature type="domain" description="CAP-Gly" evidence="13">
    <location>
        <begin position="1673"/>
        <end position="1715"/>
    </location>
</feature>
<protein>
    <submittedName>
        <fullName evidence="14">Kinesin family member 13B</fullName>
    </submittedName>
</protein>
<reference evidence="14" key="3">
    <citation type="submission" date="2025-09" db="UniProtKB">
        <authorList>
            <consortium name="Ensembl"/>
        </authorList>
    </citation>
    <scope>IDENTIFICATION</scope>
</reference>
<dbReference type="Pfam" id="PF01302">
    <property type="entry name" value="CAP_GLY"/>
    <property type="match status" value="1"/>
</dbReference>
<feature type="region of interest" description="Disordered" evidence="11">
    <location>
        <begin position="1531"/>
        <end position="1600"/>
    </location>
</feature>
<dbReference type="EMBL" id="ADFV01074328">
    <property type="status" value="NOT_ANNOTATED_CDS"/>
    <property type="molecule type" value="Genomic_DNA"/>
</dbReference>
<dbReference type="STRING" id="61853.ENSNLEP00000020305"/>
<evidence type="ECO:0000259" key="13">
    <source>
        <dbReference type="PROSITE" id="PS50245"/>
    </source>
</evidence>
<keyword evidence="9" id="KW-0206">Cytoskeleton</keyword>
<dbReference type="GO" id="GO:0008017">
    <property type="term" value="F:microtubule binding"/>
    <property type="evidence" value="ECO:0007669"/>
    <property type="project" value="InterPro"/>
</dbReference>
<dbReference type="PRINTS" id="PR00380">
    <property type="entry name" value="KINESINHEAVY"/>
</dbReference>
<dbReference type="EMBL" id="ADFV01074331">
    <property type="status" value="NOT_ANNOTATED_CDS"/>
    <property type="molecule type" value="Genomic_DNA"/>
</dbReference>
<dbReference type="OMA" id="LVCSIKI"/>
<gene>
    <name evidence="14" type="primary">KIF13B</name>
</gene>
<dbReference type="InterPro" id="IPR032405">
    <property type="entry name" value="Kinesin_assoc"/>
</dbReference>
<evidence type="ECO:0000256" key="6">
    <source>
        <dbReference type="ARBA" id="ARBA00022840"/>
    </source>
</evidence>
<dbReference type="PROSITE" id="PS50245">
    <property type="entry name" value="CAP_GLY_2"/>
    <property type="match status" value="1"/>
</dbReference>
<keyword evidence="7" id="KW-0175">Coiled coil</keyword>
<evidence type="ECO:0000256" key="3">
    <source>
        <dbReference type="ARBA" id="ARBA00022553"/>
    </source>
</evidence>
<dbReference type="InterPro" id="IPR027417">
    <property type="entry name" value="P-loop_NTPase"/>
</dbReference>
<dbReference type="InterPro" id="IPR000253">
    <property type="entry name" value="FHA_dom"/>
</dbReference>
<dbReference type="FunCoup" id="G1S467">
    <property type="interactions" value="570"/>
</dbReference>
<dbReference type="eggNOG" id="KOG0241">
    <property type="taxonomic scope" value="Eukaryota"/>
</dbReference>